<dbReference type="AlphaFoldDB" id="A0A5S5AJG3"/>
<dbReference type="InterPro" id="IPR036187">
    <property type="entry name" value="DNA_mismatch_repair_MutS_sf"/>
</dbReference>
<organism evidence="11 12">
    <name type="scientific">Thermosediminibacter litoriperuensis</name>
    <dbReference type="NCBI Taxonomy" id="291989"/>
    <lineage>
        <taxon>Bacteria</taxon>
        <taxon>Bacillati</taxon>
        <taxon>Bacillota</taxon>
        <taxon>Clostridia</taxon>
        <taxon>Thermosediminibacterales</taxon>
        <taxon>Thermosediminibacteraceae</taxon>
        <taxon>Thermosediminibacter</taxon>
    </lineage>
</organism>
<evidence type="ECO:0000256" key="5">
    <source>
        <dbReference type="ARBA" id="ARBA00022840"/>
    </source>
</evidence>
<comment type="similarity">
    <text evidence="8">Belongs to the DNA mismatch repair MutS family. MutS2 subfamily.</text>
</comment>
<name>A0A5S5AJG3_9FIRM</name>
<dbReference type="InterPro" id="IPR005747">
    <property type="entry name" value="MutS2"/>
</dbReference>
<evidence type="ECO:0000313" key="11">
    <source>
        <dbReference type="EMBL" id="TYP49822.1"/>
    </source>
</evidence>
<protein>
    <recommendedName>
        <fullName evidence="8">Endonuclease MutS2</fullName>
        <ecNumber evidence="8">3.1.-.-</ecNumber>
    </recommendedName>
    <alternativeName>
        <fullName evidence="8">Ribosome-associated protein quality control-upstream factor</fullName>
        <shortName evidence="8">RQC-upstream factor</shortName>
        <shortName evidence="8">RqcU</shortName>
        <ecNumber evidence="8">3.6.4.-</ecNumber>
    </alternativeName>
</protein>
<comment type="function">
    <text evidence="8">Endonuclease that is involved in the suppression of homologous recombination and thus may have a key role in the control of bacterial genetic diversity.</text>
</comment>
<dbReference type="PANTHER" id="PTHR48466:SF2">
    <property type="entry name" value="OS10G0509000 PROTEIN"/>
    <property type="match status" value="1"/>
</dbReference>
<dbReference type="SMART" id="SM00534">
    <property type="entry name" value="MUTSac"/>
    <property type="match status" value="1"/>
</dbReference>
<reference evidence="11 12" key="1">
    <citation type="submission" date="2019-07" db="EMBL/GenBank/DDBJ databases">
        <title>Genomic Encyclopedia of Type Strains, Phase I: the one thousand microbial genomes (KMG-I) project.</title>
        <authorList>
            <person name="Kyrpides N."/>
        </authorList>
    </citation>
    <scope>NUCLEOTIDE SEQUENCE [LARGE SCALE GENOMIC DNA]</scope>
    <source>
        <strain evidence="11 12">DSM 16647</strain>
    </source>
</reference>
<dbReference type="PROSITE" id="PS50828">
    <property type="entry name" value="SMR"/>
    <property type="match status" value="1"/>
</dbReference>
<dbReference type="SUPFAM" id="SSF52540">
    <property type="entry name" value="P-loop containing nucleoside triphosphate hydrolases"/>
    <property type="match status" value="1"/>
</dbReference>
<dbReference type="PIRSF" id="PIRSF005814">
    <property type="entry name" value="MutS_YshD"/>
    <property type="match status" value="1"/>
</dbReference>
<evidence type="ECO:0000256" key="9">
    <source>
        <dbReference type="SAM" id="Coils"/>
    </source>
</evidence>
<dbReference type="OrthoDB" id="9808166at2"/>
<keyword evidence="9" id="KW-0175">Coiled coil</keyword>
<dbReference type="GO" id="GO:0005524">
    <property type="term" value="F:ATP binding"/>
    <property type="evidence" value="ECO:0007669"/>
    <property type="project" value="UniProtKB-UniRule"/>
</dbReference>
<dbReference type="Gene3D" id="3.40.50.300">
    <property type="entry name" value="P-loop containing nucleotide triphosphate hydrolases"/>
    <property type="match status" value="1"/>
</dbReference>
<evidence type="ECO:0000256" key="4">
    <source>
        <dbReference type="ARBA" id="ARBA00022801"/>
    </source>
</evidence>
<dbReference type="GO" id="GO:0072344">
    <property type="term" value="P:rescue of stalled ribosome"/>
    <property type="evidence" value="ECO:0007669"/>
    <property type="project" value="UniProtKB-UniRule"/>
</dbReference>
<dbReference type="InterPro" id="IPR002625">
    <property type="entry name" value="Smr_dom"/>
</dbReference>
<dbReference type="InterPro" id="IPR036063">
    <property type="entry name" value="Smr_dom_sf"/>
</dbReference>
<accession>A0A5S5AJG3</accession>
<keyword evidence="8" id="KW-0255">Endonuclease</keyword>
<feature type="coiled-coil region" evidence="9">
    <location>
        <begin position="506"/>
        <end position="597"/>
    </location>
</feature>
<keyword evidence="7 8" id="KW-0238">DNA-binding</keyword>
<dbReference type="GO" id="GO:0030983">
    <property type="term" value="F:mismatched DNA binding"/>
    <property type="evidence" value="ECO:0007669"/>
    <property type="project" value="InterPro"/>
</dbReference>
<evidence type="ECO:0000313" key="12">
    <source>
        <dbReference type="Proteomes" id="UP000322294"/>
    </source>
</evidence>
<keyword evidence="12" id="KW-1185">Reference proteome</keyword>
<dbReference type="EC" id="3.1.-.-" evidence="8"/>
<feature type="domain" description="Smr" evidence="10">
    <location>
        <begin position="715"/>
        <end position="790"/>
    </location>
</feature>
<dbReference type="SMART" id="SM00463">
    <property type="entry name" value="SMR"/>
    <property type="match status" value="1"/>
</dbReference>
<evidence type="ECO:0000256" key="7">
    <source>
        <dbReference type="ARBA" id="ARBA00023125"/>
    </source>
</evidence>
<comment type="subunit">
    <text evidence="8">Homodimer. Binds to stalled ribosomes, contacting rRNA.</text>
</comment>
<dbReference type="FunFam" id="3.40.50.300:FF:000830">
    <property type="entry name" value="Endonuclease MutS2"/>
    <property type="match status" value="1"/>
</dbReference>
<evidence type="ECO:0000256" key="8">
    <source>
        <dbReference type="HAMAP-Rule" id="MF_00092"/>
    </source>
</evidence>
<dbReference type="EMBL" id="VNHO01000028">
    <property type="protein sequence ID" value="TYP49822.1"/>
    <property type="molecule type" value="Genomic_DNA"/>
</dbReference>
<dbReference type="InterPro" id="IPR027417">
    <property type="entry name" value="P-loop_NTPase"/>
</dbReference>
<dbReference type="InterPro" id="IPR000432">
    <property type="entry name" value="DNA_mismatch_repair_MutS_C"/>
</dbReference>
<evidence type="ECO:0000256" key="2">
    <source>
        <dbReference type="ARBA" id="ARBA00022730"/>
    </source>
</evidence>
<evidence type="ECO:0000256" key="1">
    <source>
        <dbReference type="ARBA" id="ARBA00022722"/>
    </source>
</evidence>
<evidence type="ECO:0000256" key="6">
    <source>
        <dbReference type="ARBA" id="ARBA00022884"/>
    </source>
</evidence>
<dbReference type="InterPro" id="IPR046893">
    <property type="entry name" value="MSSS"/>
</dbReference>
<dbReference type="Pfam" id="PF00488">
    <property type="entry name" value="MutS_V"/>
    <property type="match status" value="1"/>
</dbReference>
<dbReference type="GO" id="GO:0019843">
    <property type="term" value="F:rRNA binding"/>
    <property type="evidence" value="ECO:0007669"/>
    <property type="project" value="UniProtKB-UniRule"/>
</dbReference>
<dbReference type="InterPro" id="IPR007696">
    <property type="entry name" value="DNA_mismatch_repair_MutS_core"/>
</dbReference>
<dbReference type="Pfam" id="PF20297">
    <property type="entry name" value="MSSS"/>
    <property type="match status" value="1"/>
</dbReference>
<evidence type="ECO:0000259" key="10">
    <source>
        <dbReference type="PROSITE" id="PS50828"/>
    </source>
</evidence>
<dbReference type="EC" id="3.6.4.-" evidence="8"/>
<dbReference type="Proteomes" id="UP000322294">
    <property type="component" value="Unassembled WGS sequence"/>
</dbReference>
<dbReference type="NCBIfam" id="TIGR01069">
    <property type="entry name" value="mutS2"/>
    <property type="match status" value="1"/>
</dbReference>
<dbReference type="SUPFAM" id="SSF48334">
    <property type="entry name" value="DNA repair protein MutS, domain III"/>
    <property type="match status" value="1"/>
</dbReference>
<dbReference type="GO" id="GO:0140664">
    <property type="term" value="F:ATP-dependent DNA damage sensor activity"/>
    <property type="evidence" value="ECO:0007669"/>
    <property type="project" value="InterPro"/>
</dbReference>
<dbReference type="CDD" id="cd03280">
    <property type="entry name" value="ABC_MutS2"/>
    <property type="match status" value="1"/>
</dbReference>
<keyword evidence="1 8" id="KW-0540">Nuclease</keyword>
<dbReference type="InterPro" id="IPR045076">
    <property type="entry name" value="MutS"/>
</dbReference>
<feature type="binding site" evidence="8">
    <location>
        <begin position="332"/>
        <end position="339"/>
    </location>
    <ligand>
        <name>ATP</name>
        <dbReference type="ChEBI" id="CHEBI:30616"/>
    </ligand>
</feature>
<comment type="caution">
    <text evidence="11">The sequence shown here is derived from an EMBL/GenBank/DDBJ whole genome shotgun (WGS) entry which is preliminary data.</text>
</comment>
<dbReference type="Pfam" id="PF01713">
    <property type="entry name" value="Smr"/>
    <property type="match status" value="1"/>
</dbReference>
<gene>
    <name evidence="8" type="primary">mutS2</name>
    <name evidence="8" type="synonym">rqcU</name>
    <name evidence="11" type="ORF">LZ11_02099</name>
</gene>
<dbReference type="PROSITE" id="PS00486">
    <property type="entry name" value="DNA_MISMATCH_REPAIR_2"/>
    <property type="match status" value="1"/>
</dbReference>
<comment type="function">
    <text evidence="8">Acts as a ribosome collision sensor, splitting the ribosome into its 2 subunits. Detects stalled/collided 70S ribosomes which it binds and splits by an ATP-hydrolysis driven conformational change. Acts upstream of the ribosome quality control system (RQC), a ribosome-associated complex that mediates the extraction of incompletely synthesized nascent chains from stalled ribosomes and their subsequent degradation. Probably generates substrates for RQC.</text>
</comment>
<keyword evidence="5 8" id="KW-0067">ATP-binding</keyword>
<dbReference type="SUPFAM" id="SSF160443">
    <property type="entry name" value="SMR domain-like"/>
    <property type="match status" value="1"/>
</dbReference>
<dbReference type="GO" id="GO:0006298">
    <property type="term" value="P:mismatch repair"/>
    <property type="evidence" value="ECO:0007669"/>
    <property type="project" value="InterPro"/>
</dbReference>
<dbReference type="GO" id="GO:0004519">
    <property type="term" value="F:endonuclease activity"/>
    <property type="evidence" value="ECO:0007669"/>
    <property type="project" value="UniProtKB-UniRule"/>
</dbReference>
<sequence length="790" mass="88503">MNERVQKILEFDKVKRILSEYAVSDVAKGRLLELKPVAEEQLIKSMQKETSEGVTILRSGINLPLNELPDIRNSLKRAAMGAVLTTGELLSIASVMKTSRLVKNAWFEKGLAECKIVSSIIEEIHIFSSLEEKIQKAIISEEEIADGASPRLSAIRKEKRILFQRAKEKLELFISSPQYQKFLQEPIITIRNGRYVIPVKQEFRSSIPGVVHDQSASGATLYLEPMPILQINNELRRLEIEEQREIERILREFSAKIAENREYLEVTFEGLVRLDFILAKAKYSMGVKGVEPGFNSRGYINIKKGRHPLLRGEVVPIDIYLGDEFTVLVITGPNTGGKTVSLKTVGLFALMAQAGLHLPAEEGTELSVFNEVFADIGDEQSIEQSLSTFSSHMKNIKEIVDKAGSGSLVLLDELGAGTDPTEGAALAMAVLNYFYEKGARVVATTHYSELKAFAYSRDGMENASVEFDVETLSPTYRLSIGVPGKSNAFEIAARLGLNREIIELARSFLNRENIQMEDLLKGLEQERKKAKQEKEEIQELKRQYMMKLKELEEEREKLISREEKILEKAREKAKNIIEKVSKEAEKIYEKLKEVEAQDTRQLRDRIIEEVRKRLKKASDEYASKEPLIKKAGVKAVEGPLNPGDRVRVESLNQEGYIVSVDERGKTAQVQIGVVKVNLPVSSLVKLEEEEDKLGSGNVRYSSLAVGKTKEISREIDVRGLTLDEALLKVDKYLDDAGIAGLPSVVIIHGKGTGILRKGIQDMLKTRKDIKSFRSGNMNEGGLGVTVVEFQ</sequence>
<keyword evidence="2 8" id="KW-0699">rRNA-binding</keyword>
<dbReference type="GO" id="GO:0016887">
    <property type="term" value="F:ATP hydrolysis activity"/>
    <property type="evidence" value="ECO:0007669"/>
    <property type="project" value="InterPro"/>
</dbReference>
<keyword evidence="6 8" id="KW-0694">RNA-binding</keyword>
<keyword evidence="3 8" id="KW-0547">Nucleotide-binding</keyword>
<dbReference type="PANTHER" id="PTHR48466">
    <property type="entry name" value="OS10G0509000 PROTEIN-RELATED"/>
    <property type="match status" value="1"/>
</dbReference>
<dbReference type="GO" id="GO:0043023">
    <property type="term" value="F:ribosomal large subunit binding"/>
    <property type="evidence" value="ECO:0007669"/>
    <property type="project" value="UniProtKB-UniRule"/>
</dbReference>
<dbReference type="HAMAP" id="MF_00092">
    <property type="entry name" value="MutS2"/>
    <property type="match status" value="1"/>
</dbReference>
<dbReference type="SMART" id="SM00533">
    <property type="entry name" value="MUTSd"/>
    <property type="match status" value="1"/>
</dbReference>
<proteinExistence type="inferred from homology"/>
<keyword evidence="4 8" id="KW-0378">Hydrolase</keyword>
<evidence type="ECO:0000256" key="3">
    <source>
        <dbReference type="ARBA" id="ARBA00022741"/>
    </source>
</evidence>
<dbReference type="RefSeq" id="WP_148867786.1">
    <property type="nucleotide sequence ID" value="NZ_VNHO01000028.1"/>
</dbReference>
<dbReference type="GO" id="GO:0045910">
    <property type="term" value="P:negative regulation of DNA recombination"/>
    <property type="evidence" value="ECO:0007669"/>
    <property type="project" value="InterPro"/>
</dbReference>
<dbReference type="Gene3D" id="3.30.1370.110">
    <property type="match status" value="1"/>
</dbReference>